<evidence type="ECO:0000256" key="5">
    <source>
        <dbReference type="ARBA" id="ARBA00015486"/>
    </source>
</evidence>
<dbReference type="OrthoDB" id="9781491at2"/>
<dbReference type="Gene3D" id="3.40.50.10210">
    <property type="match status" value="1"/>
</dbReference>
<keyword evidence="8 11" id="KW-0808">Transferase</keyword>
<evidence type="ECO:0000256" key="1">
    <source>
        <dbReference type="ARBA" id="ARBA00002197"/>
    </source>
</evidence>
<keyword evidence="6 11" id="KW-0169">Cobalamin biosynthesis</keyword>
<dbReference type="GO" id="GO:0009236">
    <property type="term" value="P:cobalamin biosynthetic process"/>
    <property type="evidence" value="ECO:0007669"/>
    <property type="project" value="UniProtKB-UniRule"/>
</dbReference>
<dbReference type="CDD" id="cd02439">
    <property type="entry name" value="DMB-PRT_CobT"/>
    <property type="match status" value="1"/>
</dbReference>
<keyword evidence="7 11" id="KW-0328">Glycosyltransferase</keyword>
<dbReference type="KEGG" id="fwa:DCMF_28210"/>
<comment type="catalytic activity">
    <reaction evidence="10 11">
        <text>5,6-dimethylbenzimidazole + nicotinate beta-D-ribonucleotide = alpha-ribazole 5'-phosphate + nicotinate + H(+)</text>
        <dbReference type="Rhea" id="RHEA:11196"/>
        <dbReference type="ChEBI" id="CHEBI:15378"/>
        <dbReference type="ChEBI" id="CHEBI:15890"/>
        <dbReference type="ChEBI" id="CHEBI:32544"/>
        <dbReference type="ChEBI" id="CHEBI:57502"/>
        <dbReference type="ChEBI" id="CHEBI:57918"/>
        <dbReference type="EC" id="2.4.2.21"/>
    </reaction>
</comment>
<dbReference type="PANTHER" id="PTHR43463:SF1">
    <property type="entry name" value="NICOTINATE-NUCLEOTIDE--DIMETHYLBENZIMIDAZOLE PHOSPHORIBOSYLTRANSFERASE"/>
    <property type="match status" value="1"/>
</dbReference>
<comment type="similarity">
    <text evidence="3 11">Belongs to the CobT family.</text>
</comment>
<dbReference type="NCBIfam" id="NF000996">
    <property type="entry name" value="PRK00105.1"/>
    <property type="match status" value="1"/>
</dbReference>
<dbReference type="FunFam" id="3.40.50.10210:FF:000001">
    <property type="entry name" value="Nicotinate-nucleotide--dimethylbenzimidazole phosphoribosyltransferase"/>
    <property type="match status" value="1"/>
</dbReference>
<dbReference type="EMBL" id="CP017634">
    <property type="protein sequence ID" value="ATW28118.1"/>
    <property type="molecule type" value="Genomic_DNA"/>
</dbReference>
<dbReference type="EC" id="2.4.2.21" evidence="4 11"/>
<evidence type="ECO:0000256" key="10">
    <source>
        <dbReference type="ARBA" id="ARBA00047340"/>
    </source>
</evidence>
<protein>
    <recommendedName>
        <fullName evidence="5 11">Nicotinate-nucleotide--dimethylbenzimidazole phosphoribosyltransferase</fullName>
        <shortName evidence="11">NN:DBI PRT</shortName>
        <ecNumber evidence="4 11">2.4.2.21</ecNumber>
    </recommendedName>
    <alternativeName>
        <fullName evidence="9 11">N(1)-alpha-phosphoribosyltransferase</fullName>
    </alternativeName>
</protein>
<dbReference type="AlphaFoldDB" id="A0A3G1L0E1"/>
<comment type="function">
    <text evidence="1 11">Catalyzes the synthesis of alpha-ribazole-5'-phosphate from nicotinate mononucleotide (NAMN) and 5,6-dimethylbenzimidazole (DMB).</text>
</comment>
<evidence type="ECO:0000256" key="2">
    <source>
        <dbReference type="ARBA" id="ARBA00005049"/>
    </source>
</evidence>
<name>A0A3G1L0E1_FORW1</name>
<evidence type="ECO:0000256" key="3">
    <source>
        <dbReference type="ARBA" id="ARBA00007110"/>
    </source>
</evidence>
<dbReference type="Gene3D" id="1.10.1610.10">
    <property type="match status" value="1"/>
</dbReference>
<gene>
    <name evidence="11" type="primary">cobT</name>
    <name evidence="12" type="ORF">DCMF_28210</name>
</gene>
<dbReference type="PANTHER" id="PTHR43463">
    <property type="entry name" value="NICOTINATE-NUCLEOTIDE--DIMETHYLBENZIMIDAZOLE PHOSPHORIBOSYLTRANSFERASE"/>
    <property type="match status" value="1"/>
</dbReference>
<dbReference type="RefSeq" id="WP_148137531.1">
    <property type="nucleotide sequence ID" value="NZ_CP017634.1"/>
</dbReference>
<evidence type="ECO:0000313" key="12">
    <source>
        <dbReference type="EMBL" id="ATW28118.1"/>
    </source>
</evidence>
<dbReference type="Proteomes" id="UP000323521">
    <property type="component" value="Chromosome"/>
</dbReference>
<evidence type="ECO:0000256" key="9">
    <source>
        <dbReference type="ARBA" id="ARBA00030686"/>
    </source>
</evidence>
<dbReference type="SUPFAM" id="SSF52733">
    <property type="entry name" value="Nicotinate mononucleotide:5,6-dimethylbenzimidazole phosphoribosyltransferase (CobT)"/>
    <property type="match status" value="1"/>
</dbReference>
<dbReference type="NCBIfam" id="TIGR03160">
    <property type="entry name" value="cobT_DBIPRT"/>
    <property type="match status" value="1"/>
</dbReference>
<dbReference type="InterPro" id="IPR017846">
    <property type="entry name" value="Nict_dMeBzImd_PRibTrfase_bact"/>
</dbReference>
<reference evidence="12 13" key="1">
    <citation type="submission" date="2016-10" db="EMBL/GenBank/DDBJ databases">
        <title>Complete Genome Sequence of Peptococcaceae strain DCMF.</title>
        <authorList>
            <person name="Edwards R.J."/>
            <person name="Holland S.I."/>
            <person name="Deshpande N.P."/>
            <person name="Wong Y.K."/>
            <person name="Ertan H."/>
            <person name="Manefield M."/>
            <person name="Russell T.L."/>
            <person name="Lee M.J."/>
        </authorList>
    </citation>
    <scope>NUCLEOTIDE SEQUENCE [LARGE SCALE GENOMIC DNA]</scope>
    <source>
        <strain evidence="12 13">DCMF</strain>
    </source>
</reference>
<organism evidence="12 13">
    <name type="scientific">Formimonas warabiya</name>
    <dbReference type="NCBI Taxonomy" id="1761012"/>
    <lineage>
        <taxon>Bacteria</taxon>
        <taxon>Bacillati</taxon>
        <taxon>Bacillota</taxon>
        <taxon>Clostridia</taxon>
        <taxon>Eubacteriales</taxon>
        <taxon>Peptococcaceae</taxon>
        <taxon>Candidatus Formimonas</taxon>
    </lineage>
</organism>
<evidence type="ECO:0000256" key="8">
    <source>
        <dbReference type="ARBA" id="ARBA00022679"/>
    </source>
</evidence>
<evidence type="ECO:0000256" key="11">
    <source>
        <dbReference type="HAMAP-Rule" id="MF_00230"/>
    </source>
</evidence>
<dbReference type="GO" id="GO:0008939">
    <property type="term" value="F:nicotinate-nucleotide-dimethylbenzimidazole phosphoribosyltransferase activity"/>
    <property type="evidence" value="ECO:0007669"/>
    <property type="project" value="UniProtKB-UniRule"/>
</dbReference>
<proteinExistence type="inferred from homology"/>
<dbReference type="UniPathway" id="UPA00061">
    <property type="reaction ID" value="UER00516"/>
</dbReference>
<keyword evidence="13" id="KW-1185">Reference proteome</keyword>
<evidence type="ECO:0000313" key="13">
    <source>
        <dbReference type="Proteomes" id="UP000323521"/>
    </source>
</evidence>
<evidence type="ECO:0000256" key="6">
    <source>
        <dbReference type="ARBA" id="ARBA00022573"/>
    </source>
</evidence>
<comment type="pathway">
    <text evidence="2 11">Nucleoside biosynthesis; alpha-ribazole biosynthesis; alpha-ribazole from 5,6-dimethylbenzimidazole: step 1/2.</text>
</comment>
<dbReference type="InterPro" id="IPR003200">
    <property type="entry name" value="Nict_dMeBzImd_PRibTrfase"/>
</dbReference>
<evidence type="ECO:0000256" key="7">
    <source>
        <dbReference type="ARBA" id="ARBA00022676"/>
    </source>
</evidence>
<dbReference type="HAMAP" id="MF_00230">
    <property type="entry name" value="CobT"/>
    <property type="match status" value="1"/>
</dbReference>
<evidence type="ECO:0000256" key="4">
    <source>
        <dbReference type="ARBA" id="ARBA00011991"/>
    </source>
</evidence>
<dbReference type="InterPro" id="IPR036087">
    <property type="entry name" value="Nict_dMeBzImd_PRibTrfase_sf"/>
</dbReference>
<feature type="active site" description="Proton acceptor" evidence="11">
    <location>
        <position position="317"/>
    </location>
</feature>
<accession>A0A3G1L0E1</accession>
<dbReference type="Pfam" id="PF02277">
    <property type="entry name" value="DBI_PRT"/>
    <property type="match status" value="1"/>
</dbReference>
<sequence>MMGYQAIVKGIRPLDEKAVSAAKNRMDNLIKPIGSLGRLEDIAIQLAGVTGKVKNKFEKKCTVVMSADNGVMDEGVSAAPQVVTLIQTGNMFKGICGINVLSRQAGADVRIVDIGINGEIDCPGLIRKKIRPGTSNMAKGPAMSRDEAIQAIETGMEVVSGLVEEGYDLLGTGEMGIGNTSTSSAVLMSLSGCSAEVAVGKGAGLTEEDFTKKKRVIETALHVNKPDKNDPIDVLAKVGGFDIAGLVGCYLAAAFHRVPIVVDGFISAVAALVAARISPLAREYMIPSHFSAEPGVEYLMKEIGLEPMLLLKMRLGEGTGCPLMFHVIESAAAVMRDMATFEEGAIESETLVDIRE</sequence>
<dbReference type="InterPro" id="IPR023195">
    <property type="entry name" value="Nict_dMeBzImd_PRibTrfase_N"/>
</dbReference>